<dbReference type="PANTHER" id="PTHR35339:SF3">
    <property type="entry name" value="DUF2264 DOMAIN-CONTAINING PROTEIN"/>
    <property type="match status" value="1"/>
</dbReference>
<sequence length="379" mass="42645">METVRSYWVDTMLKIAGPVIFALEKDSLRKQMPVECRQEDDGRGQYTYLEALGRTLCGIAPWLACKGLTCGEEQKRQGLAAAARTAIKNAVTPGCSDFMNFETGAQPIVDAAFLCHGLLRAPEELFEPLEKETKKNLILQLKKTRTRKPYYNNWLLFSAMIEAFFYYAGEADWDSMRIDFAVKQHMQWYKGDGVYGDGNEFHFDYYNSFVIQPMLVDILNTVGHEYEDWAEVTEIVKKRFSHHASVLEGLIGTDGSYPVIGRSSAYRFGAFQALSQAALQNLLEPDLSYGQVRCALTAVIQKVMQFENFDHEGWLKIGVCGSQPAIGEPYISTGSLYLCTTVFLPLGLPASHPFWTEADSPWTAKKIWSGENCVSVHSI</sequence>
<proteinExistence type="predicted"/>
<feature type="domain" description="DUF2264" evidence="2">
    <location>
        <begin position="5"/>
        <end position="362"/>
    </location>
</feature>
<comment type="caution">
    <text evidence="3">The sequence shown here is derived from an EMBL/GenBank/DDBJ whole genome shotgun (WGS) entry which is preliminary data.</text>
</comment>
<protein>
    <submittedName>
        <fullName evidence="3">DUF2264 domain-containing protein</fullName>
    </submittedName>
</protein>
<keyword evidence="4" id="KW-1185">Reference proteome</keyword>
<keyword evidence="1" id="KW-0812">Transmembrane</keyword>
<evidence type="ECO:0000313" key="3">
    <source>
        <dbReference type="EMBL" id="MBC8541028.1"/>
    </source>
</evidence>
<feature type="transmembrane region" description="Helical" evidence="1">
    <location>
        <begin position="150"/>
        <end position="168"/>
    </location>
</feature>
<dbReference type="Pfam" id="PF10022">
    <property type="entry name" value="DUF2264"/>
    <property type="match status" value="1"/>
</dbReference>
<accession>A0A926DL97</accession>
<evidence type="ECO:0000313" key="4">
    <source>
        <dbReference type="Proteomes" id="UP000611762"/>
    </source>
</evidence>
<dbReference type="Proteomes" id="UP000611762">
    <property type="component" value="Unassembled WGS sequence"/>
</dbReference>
<evidence type="ECO:0000256" key="1">
    <source>
        <dbReference type="SAM" id="Phobius"/>
    </source>
</evidence>
<dbReference type="AlphaFoldDB" id="A0A926DL97"/>
<organism evidence="3 4">
    <name type="scientific">Congzhengia minquanensis</name>
    <dbReference type="NCBI Taxonomy" id="2763657"/>
    <lineage>
        <taxon>Bacteria</taxon>
        <taxon>Bacillati</taxon>
        <taxon>Bacillota</taxon>
        <taxon>Clostridia</taxon>
        <taxon>Eubacteriales</taxon>
        <taxon>Oscillospiraceae</taxon>
        <taxon>Congzhengia</taxon>
    </lineage>
</organism>
<keyword evidence="1" id="KW-0472">Membrane</keyword>
<dbReference type="RefSeq" id="WP_249312819.1">
    <property type="nucleotide sequence ID" value="NZ_JACRSU010000003.1"/>
</dbReference>
<dbReference type="InterPro" id="IPR016624">
    <property type="entry name" value="UCP014753"/>
</dbReference>
<dbReference type="InterPro" id="IPR049349">
    <property type="entry name" value="DUF2264_N"/>
</dbReference>
<gene>
    <name evidence="3" type="ORF">H8698_08595</name>
</gene>
<evidence type="ECO:0000259" key="2">
    <source>
        <dbReference type="Pfam" id="PF10022"/>
    </source>
</evidence>
<dbReference type="EMBL" id="JACRSU010000003">
    <property type="protein sequence ID" value="MBC8541028.1"/>
    <property type="molecule type" value="Genomic_DNA"/>
</dbReference>
<dbReference type="PANTHER" id="PTHR35339">
    <property type="entry name" value="LINALOOL DEHYDRATASE_ISOMERASE DOMAIN-CONTAINING PROTEIN"/>
    <property type="match status" value="1"/>
</dbReference>
<reference evidence="3" key="1">
    <citation type="submission" date="2020-08" db="EMBL/GenBank/DDBJ databases">
        <title>Genome public.</title>
        <authorList>
            <person name="Liu C."/>
            <person name="Sun Q."/>
        </authorList>
    </citation>
    <scope>NUCLEOTIDE SEQUENCE</scope>
    <source>
        <strain evidence="3">H8</strain>
    </source>
</reference>
<name>A0A926DL97_9FIRM</name>
<keyword evidence="1" id="KW-1133">Transmembrane helix</keyword>
<dbReference type="PIRSF" id="PIRSF014753">
    <property type="entry name" value="UCP014753"/>
    <property type="match status" value="1"/>
</dbReference>